<organism evidence="1 2">
    <name type="scientific">Streptomyces scabichelini</name>
    <dbReference type="NCBI Taxonomy" id="2711217"/>
    <lineage>
        <taxon>Bacteria</taxon>
        <taxon>Bacillati</taxon>
        <taxon>Actinomycetota</taxon>
        <taxon>Actinomycetes</taxon>
        <taxon>Kitasatosporales</taxon>
        <taxon>Streptomycetaceae</taxon>
        <taxon>Streptomyces</taxon>
    </lineage>
</organism>
<sequence>MAENKELVVTDIPSAKLKAVADRVALQFQLAADKVAAHHGDPAKYPLPSAATTTEQLLARRFKELPEGQRKEAVDKITVELKGSTSRTKRFGDLARVDLKSSAGVEAQISRLPFPETLKFPETELQRMVHSLVGDVSGSVAQATGTELRNLELRIHKIKCVKETGGEIGQDDIDLSGTAVDEDGGTHPVPKFRVRQFDSGEVHTYSPPKQFTTFSLTENSKVTFPKVYTVILVLSDADKGGISEFLSNLLDKVREEVAKAVTKAITGKLDDPSAAVIMAIGLAVSYVLGEIVDLLKRVWSDEILKPVAVQTVISSPNSRWAGQPNSPEKTIDFTGKGAHYQLTYDWEMYN</sequence>
<keyword evidence="2" id="KW-1185">Reference proteome</keyword>
<dbReference type="Proteomes" id="UP000472335">
    <property type="component" value="Unassembled WGS sequence"/>
</dbReference>
<protein>
    <submittedName>
        <fullName evidence="1">Uncharacterized protein</fullName>
    </submittedName>
</protein>
<accession>A0A6G4V7R7</accession>
<comment type="caution">
    <text evidence="1">The sequence shown here is derived from an EMBL/GenBank/DDBJ whole genome shotgun (WGS) entry which is preliminary data.</text>
</comment>
<evidence type="ECO:0000313" key="1">
    <source>
        <dbReference type="EMBL" id="NGO09864.1"/>
    </source>
</evidence>
<reference evidence="1 2" key="1">
    <citation type="submission" date="2020-02" db="EMBL/GenBank/DDBJ databases">
        <title>Whole-genome analyses of novel actinobacteria.</title>
        <authorList>
            <person name="Sahin N."/>
            <person name="Gencbay T."/>
        </authorList>
    </citation>
    <scope>NUCLEOTIDE SEQUENCE [LARGE SCALE GENOMIC DNA]</scope>
    <source>
        <strain evidence="1 2">HC44</strain>
    </source>
</reference>
<gene>
    <name evidence="1" type="ORF">G5C60_20215</name>
</gene>
<dbReference type="AlphaFoldDB" id="A0A6G4V7R7"/>
<name>A0A6G4V7R7_9ACTN</name>
<proteinExistence type="predicted"/>
<evidence type="ECO:0000313" key="2">
    <source>
        <dbReference type="Proteomes" id="UP000472335"/>
    </source>
</evidence>
<dbReference type="RefSeq" id="WP_165261264.1">
    <property type="nucleotide sequence ID" value="NZ_JAAKZY010000060.1"/>
</dbReference>
<dbReference type="EMBL" id="JAAKZY010000060">
    <property type="protein sequence ID" value="NGO09864.1"/>
    <property type="molecule type" value="Genomic_DNA"/>
</dbReference>